<evidence type="ECO:0000256" key="2">
    <source>
        <dbReference type="ARBA" id="ARBA00022448"/>
    </source>
</evidence>
<dbReference type="SMART" id="SM00382">
    <property type="entry name" value="AAA"/>
    <property type="match status" value="1"/>
</dbReference>
<sequence length="276" mass="31811">MDQYQLYVYGVENTLYNPLSEKKYINAKYPFNTKVIHNLSSFELESSITILCGDNGCGKSTLLKGIAEQLGAYRITNSSGQNNSNYDALGQFTFLKLKTRKRAKKNFFFSGEDFIKYIDWLEKTKEESQVALEEIDERYGDTYAGMLARQPHEHTLYDIKSMYGESLATKSHGEGFISFFKSRIIDNGLYILDEPESALSYENQYLLAVLIRDAVKRGCQFIIATHSPVITAIPEASLFEIYDGKISKTTYDALENIQFLNMFVRRRQFLFEYDKE</sequence>
<dbReference type="InterPro" id="IPR003959">
    <property type="entry name" value="ATPase_AAA_core"/>
</dbReference>
<evidence type="ECO:0000256" key="4">
    <source>
        <dbReference type="ARBA" id="ARBA00022496"/>
    </source>
</evidence>
<dbReference type="PANTHER" id="PTHR42771:SF2">
    <property type="entry name" value="IRON(3+)-HYDROXAMATE IMPORT ATP-BINDING PROTEIN FHUC"/>
    <property type="match status" value="1"/>
</dbReference>
<evidence type="ECO:0000256" key="6">
    <source>
        <dbReference type="ARBA" id="ARBA00023065"/>
    </source>
</evidence>
<comment type="subcellular location">
    <subcellularLocation>
        <location evidence="1">Cell membrane</location>
        <topology evidence="1">Peripheral membrane protein</topology>
    </subcellularLocation>
</comment>
<organism evidence="9 10">
    <name type="scientific">Fusibacter bizertensis</name>
    <dbReference type="NCBI Taxonomy" id="1488331"/>
    <lineage>
        <taxon>Bacteria</taxon>
        <taxon>Bacillati</taxon>
        <taxon>Bacillota</taxon>
        <taxon>Clostridia</taxon>
        <taxon>Eubacteriales</taxon>
        <taxon>Eubacteriales Family XII. Incertae Sedis</taxon>
        <taxon>Fusibacter</taxon>
    </lineage>
</organism>
<reference evidence="9 10" key="1">
    <citation type="submission" date="2023-04" db="EMBL/GenBank/DDBJ databases">
        <title>Fusibacter bizertensis strain WBS, isolated from littoral bottom sediments of the Arctic seas - biochemical and genomic analysis.</title>
        <authorList>
            <person name="Brioukhanov A.L."/>
        </authorList>
    </citation>
    <scope>NUCLEOTIDE SEQUENCE [LARGE SCALE GENOMIC DNA]</scope>
    <source>
        <strain evidence="9 10">WBS</strain>
    </source>
</reference>
<accession>A0ABT6NCV5</accession>
<keyword evidence="3" id="KW-1003">Cell membrane</keyword>
<evidence type="ECO:0000259" key="8">
    <source>
        <dbReference type="SMART" id="SM00382"/>
    </source>
</evidence>
<keyword evidence="2" id="KW-0813">Transport</keyword>
<keyword evidence="4" id="KW-0410">Iron transport</keyword>
<keyword evidence="10" id="KW-1185">Reference proteome</keyword>
<gene>
    <name evidence="9" type="ORF">QE109_08855</name>
</gene>
<keyword evidence="5" id="KW-0408">Iron</keyword>
<protein>
    <submittedName>
        <fullName evidence="9">AAA family ATPase</fullName>
    </submittedName>
</protein>
<dbReference type="Proteomes" id="UP001158045">
    <property type="component" value="Unassembled WGS sequence"/>
</dbReference>
<dbReference type="SUPFAM" id="SSF52540">
    <property type="entry name" value="P-loop containing nucleoside triphosphate hydrolases"/>
    <property type="match status" value="1"/>
</dbReference>
<name>A0ABT6NCV5_9FIRM</name>
<dbReference type="RefSeq" id="WP_281094096.1">
    <property type="nucleotide sequence ID" value="NZ_JARYZI010000005.1"/>
</dbReference>
<evidence type="ECO:0000256" key="5">
    <source>
        <dbReference type="ARBA" id="ARBA00023004"/>
    </source>
</evidence>
<evidence type="ECO:0000256" key="1">
    <source>
        <dbReference type="ARBA" id="ARBA00004202"/>
    </source>
</evidence>
<evidence type="ECO:0000313" key="10">
    <source>
        <dbReference type="Proteomes" id="UP001158045"/>
    </source>
</evidence>
<keyword evidence="7" id="KW-0472">Membrane</keyword>
<dbReference type="Pfam" id="PF13304">
    <property type="entry name" value="AAA_21"/>
    <property type="match status" value="1"/>
</dbReference>
<evidence type="ECO:0000256" key="3">
    <source>
        <dbReference type="ARBA" id="ARBA00022475"/>
    </source>
</evidence>
<dbReference type="EMBL" id="JARYZI010000005">
    <property type="protein sequence ID" value="MDH8678255.1"/>
    <property type="molecule type" value="Genomic_DNA"/>
</dbReference>
<dbReference type="PANTHER" id="PTHR42771">
    <property type="entry name" value="IRON(3+)-HYDROXAMATE IMPORT ATP-BINDING PROTEIN FHUC"/>
    <property type="match status" value="1"/>
</dbReference>
<dbReference type="InterPro" id="IPR027417">
    <property type="entry name" value="P-loop_NTPase"/>
</dbReference>
<dbReference type="CDD" id="cd00267">
    <property type="entry name" value="ABC_ATPase"/>
    <property type="match status" value="1"/>
</dbReference>
<evidence type="ECO:0000256" key="7">
    <source>
        <dbReference type="ARBA" id="ARBA00023136"/>
    </source>
</evidence>
<proteinExistence type="predicted"/>
<evidence type="ECO:0000313" key="9">
    <source>
        <dbReference type="EMBL" id="MDH8678255.1"/>
    </source>
</evidence>
<dbReference type="InterPro" id="IPR051535">
    <property type="entry name" value="Siderophore_ABC-ATPase"/>
</dbReference>
<dbReference type="Gene3D" id="3.40.50.300">
    <property type="entry name" value="P-loop containing nucleotide triphosphate hydrolases"/>
    <property type="match status" value="2"/>
</dbReference>
<feature type="domain" description="AAA+ ATPase" evidence="8">
    <location>
        <begin position="45"/>
        <end position="247"/>
    </location>
</feature>
<dbReference type="InterPro" id="IPR003593">
    <property type="entry name" value="AAA+_ATPase"/>
</dbReference>
<keyword evidence="6" id="KW-0406">Ion transport</keyword>
<comment type="caution">
    <text evidence="9">The sequence shown here is derived from an EMBL/GenBank/DDBJ whole genome shotgun (WGS) entry which is preliminary data.</text>
</comment>